<sequence>MTIKAVTRAAILLCAAVVMPAALAVATPQIKTQSPGYYRIMVGNAEITALYDGSSTFPLTLFKNATPDQLQRYVKDVDGDAPKVVNGSVNSFLVNTGEHLILIDTGGGKLLGPGFGQVTANLRASGYAPEQVDMILLTHMHGDHIGGLVTADGQPAYPNATVWAAKPEVDYWLSASQAAKAPQAQQTGFQRARDILTPFKDAGKLKTFTAGKDLLPGLQPIALAGHTPGHTGFVLEQGGQRILFWGDIVHYSALQFAHPQLAVGFDADGAQAVKTRAGLLKLMAHQRTLIAGAHITFPGIGYVVENGQQGYRWTPIGYGEIR</sequence>
<comment type="similarity">
    <text evidence="1">Belongs to the metallo-beta-lactamase superfamily.</text>
</comment>
<evidence type="ECO:0000256" key="4">
    <source>
        <dbReference type="ARBA" id="ARBA00022833"/>
    </source>
</evidence>
<dbReference type="RefSeq" id="WP_162366639.1">
    <property type="nucleotide sequence ID" value="NZ_WUBS01000009.1"/>
</dbReference>
<keyword evidence="4" id="KW-0862">Zinc</keyword>
<evidence type="ECO:0000313" key="7">
    <source>
        <dbReference type="EMBL" id="NDL63932.1"/>
    </source>
</evidence>
<comment type="caution">
    <text evidence="7">The sequence shown here is derived from an EMBL/GenBank/DDBJ whole genome shotgun (WGS) entry which is preliminary data.</text>
</comment>
<dbReference type="Pfam" id="PF00753">
    <property type="entry name" value="Lactamase_B"/>
    <property type="match status" value="1"/>
</dbReference>
<dbReference type="PANTHER" id="PTHR42978:SF6">
    <property type="entry name" value="QUORUM-QUENCHING LACTONASE YTNP-RELATED"/>
    <property type="match status" value="1"/>
</dbReference>
<keyword evidence="8" id="KW-1185">Reference proteome</keyword>
<protein>
    <submittedName>
        <fullName evidence="7">MBL fold metallo-hydrolase</fullName>
    </submittedName>
</protein>
<keyword evidence="2" id="KW-0479">Metal-binding</keyword>
<dbReference type="Proteomes" id="UP000461443">
    <property type="component" value="Unassembled WGS sequence"/>
</dbReference>
<dbReference type="AlphaFoldDB" id="A0A845SKM5"/>
<dbReference type="EMBL" id="WUBS01000009">
    <property type="protein sequence ID" value="NDL63932.1"/>
    <property type="molecule type" value="Genomic_DNA"/>
</dbReference>
<dbReference type="GO" id="GO:0016787">
    <property type="term" value="F:hydrolase activity"/>
    <property type="evidence" value="ECO:0007669"/>
    <property type="project" value="UniProtKB-KW"/>
</dbReference>
<dbReference type="InterPro" id="IPR051013">
    <property type="entry name" value="MBL_superfamily_lactonases"/>
</dbReference>
<dbReference type="CDD" id="cd07720">
    <property type="entry name" value="OPHC2-like_MBL-fold"/>
    <property type="match status" value="1"/>
</dbReference>
<evidence type="ECO:0000259" key="6">
    <source>
        <dbReference type="SMART" id="SM00849"/>
    </source>
</evidence>
<dbReference type="InterPro" id="IPR001279">
    <property type="entry name" value="Metallo-B-lactamas"/>
</dbReference>
<accession>A0A845SKM5</accession>
<gene>
    <name evidence="7" type="ORF">GRH90_14380</name>
</gene>
<evidence type="ECO:0000256" key="5">
    <source>
        <dbReference type="SAM" id="SignalP"/>
    </source>
</evidence>
<keyword evidence="3 7" id="KW-0378">Hydrolase</keyword>
<dbReference type="Gene3D" id="3.60.15.10">
    <property type="entry name" value="Ribonuclease Z/Hydroxyacylglutathione hydrolase-like"/>
    <property type="match status" value="1"/>
</dbReference>
<organism evidence="7 8">
    <name type="scientific">Acerihabitans arboris</name>
    <dbReference type="NCBI Taxonomy" id="2691583"/>
    <lineage>
        <taxon>Bacteria</taxon>
        <taxon>Pseudomonadati</taxon>
        <taxon>Pseudomonadota</taxon>
        <taxon>Gammaproteobacteria</taxon>
        <taxon>Enterobacterales</taxon>
        <taxon>Pectobacteriaceae</taxon>
        <taxon>Acerihabitans</taxon>
    </lineage>
</organism>
<evidence type="ECO:0000256" key="3">
    <source>
        <dbReference type="ARBA" id="ARBA00022801"/>
    </source>
</evidence>
<reference evidence="7 8" key="1">
    <citation type="submission" date="2019-12" db="EMBL/GenBank/DDBJ databases">
        <authorList>
            <person name="Lee S.D."/>
        </authorList>
    </citation>
    <scope>NUCLEOTIDE SEQUENCE [LARGE SCALE GENOMIC DNA]</scope>
    <source>
        <strain evidence="7 8">SAP-6</strain>
    </source>
</reference>
<proteinExistence type="inferred from homology"/>
<dbReference type="InterPro" id="IPR036866">
    <property type="entry name" value="RibonucZ/Hydroxyglut_hydro"/>
</dbReference>
<dbReference type="PANTHER" id="PTHR42978">
    <property type="entry name" value="QUORUM-QUENCHING LACTONASE YTNP-RELATED-RELATED"/>
    <property type="match status" value="1"/>
</dbReference>
<evidence type="ECO:0000256" key="2">
    <source>
        <dbReference type="ARBA" id="ARBA00022723"/>
    </source>
</evidence>
<feature type="chain" id="PRO_5032436597" evidence="5">
    <location>
        <begin position="25"/>
        <end position="322"/>
    </location>
</feature>
<feature type="signal peptide" evidence="5">
    <location>
        <begin position="1"/>
        <end position="24"/>
    </location>
</feature>
<name>A0A845SKM5_9GAMM</name>
<dbReference type="GO" id="GO:0046872">
    <property type="term" value="F:metal ion binding"/>
    <property type="evidence" value="ECO:0007669"/>
    <property type="project" value="UniProtKB-KW"/>
</dbReference>
<reference evidence="7 8" key="2">
    <citation type="submission" date="2020-02" db="EMBL/GenBank/DDBJ databases">
        <title>The new genus of Enterobacteriales.</title>
        <authorList>
            <person name="Kim I.S."/>
        </authorList>
    </citation>
    <scope>NUCLEOTIDE SEQUENCE [LARGE SCALE GENOMIC DNA]</scope>
    <source>
        <strain evidence="7 8">SAP-6</strain>
    </source>
</reference>
<feature type="domain" description="Metallo-beta-lactamase" evidence="6">
    <location>
        <begin position="88"/>
        <end position="294"/>
    </location>
</feature>
<dbReference type="SMART" id="SM00849">
    <property type="entry name" value="Lactamase_B"/>
    <property type="match status" value="1"/>
</dbReference>
<evidence type="ECO:0000256" key="1">
    <source>
        <dbReference type="ARBA" id="ARBA00007749"/>
    </source>
</evidence>
<dbReference type="SUPFAM" id="SSF56281">
    <property type="entry name" value="Metallo-hydrolase/oxidoreductase"/>
    <property type="match status" value="1"/>
</dbReference>
<evidence type="ECO:0000313" key="8">
    <source>
        <dbReference type="Proteomes" id="UP000461443"/>
    </source>
</evidence>
<keyword evidence="5" id="KW-0732">Signal</keyword>